<comment type="caution">
    <text evidence="1">The sequence shown here is derived from an EMBL/GenBank/DDBJ whole genome shotgun (WGS) entry which is preliminary data.</text>
</comment>
<dbReference type="OrthoDB" id="10330611at2759"/>
<accession>A0A9P0JJS3</accession>
<dbReference type="AlphaFoldDB" id="A0A9P0JJS3"/>
<name>A0A9P0JJS3_ACAOB</name>
<proteinExistence type="predicted"/>
<organism evidence="1 2">
    <name type="scientific">Acanthoscelides obtectus</name>
    <name type="common">Bean weevil</name>
    <name type="synonym">Bruchus obtectus</name>
    <dbReference type="NCBI Taxonomy" id="200917"/>
    <lineage>
        <taxon>Eukaryota</taxon>
        <taxon>Metazoa</taxon>
        <taxon>Ecdysozoa</taxon>
        <taxon>Arthropoda</taxon>
        <taxon>Hexapoda</taxon>
        <taxon>Insecta</taxon>
        <taxon>Pterygota</taxon>
        <taxon>Neoptera</taxon>
        <taxon>Endopterygota</taxon>
        <taxon>Coleoptera</taxon>
        <taxon>Polyphaga</taxon>
        <taxon>Cucujiformia</taxon>
        <taxon>Chrysomeloidea</taxon>
        <taxon>Chrysomelidae</taxon>
        <taxon>Bruchinae</taxon>
        <taxon>Bruchini</taxon>
        <taxon>Acanthoscelides</taxon>
    </lineage>
</organism>
<reference evidence="1" key="1">
    <citation type="submission" date="2022-03" db="EMBL/GenBank/DDBJ databases">
        <authorList>
            <person name="Sayadi A."/>
        </authorList>
    </citation>
    <scope>NUCLEOTIDE SEQUENCE</scope>
</reference>
<keyword evidence="2" id="KW-1185">Reference proteome</keyword>
<protein>
    <submittedName>
        <fullName evidence="1">Uncharacterized protein</fullName>
    </submittedName>
</protein>
<evidence type="ECO:0000313" key="2">
    <source>
        <dbReference type="Proteomes" id="UP001152888"/>
    </source>
</evidence>
<dbReference type="EMBL" id="CAKOFQ010006653">
    <property type="protein sequence ID" value="CAH1954459.1"/>
    <property type="molecule type" value="Genomic_DNA"/>
</dbReference>
<dbReference type="Proteomes" id="UP001152888">
    <property type="component" value="Unassembled WGS sequence"/>
</dbReference>
<sequence length="236" mass="26830">MDIPHGVTNIPHGWAEIPGTQSVCNVYENSSTSEECFYECPVDSTRSLCDLDFHDHVKCHDSVSSSREEDFVRSWDAPLEGSPTGLCDRSVSMSADDTELYLNPCILYNQDCLQEFRRNAPATPAYPWNMNNEDRTPCAQRRPLFDLRTLHGLSDPPYVLTGDLRHFACMYEPCCHEATRHRNICTGHVDKSSRFGSDLLRLLHCPPDELHSHGTSDFDSQCVTDKHNLPMIQNWP</sequence>
<gene>
    <name evidence="1" type="ORF">ACAOBT_LOCUS563</name>
</gene>
<evidence type="ECO:0000313" key="1">
    <source>
        <dbReference type="EMBL" id="CAH1954459.1"/>
    </source>
</evidence>